<keyword evidence="3" id="KW-1185">Reference proteome</keyword>
<dbReference type="Proteomes" id="UP000837857">
    <property type="component" value="Chromosome 13"/>
</dbReference>
<keyword evidence="1" id="KW-1133">Transmembrane helix</keyword>
<sequence length="200" mass="22741">MIHECCLHVLKIRRSSKGSVDMEEIKKFLQFESPHFPVVRKCCFCVSLLRSAVIYAYVSLVLAVVSIPGLILLLVEARTTGEISSVPITMEPKIQLPLNVALIAIDVVLTVMLLIGVQKKRKELLQIYFFAGVIYNFLAICLAVIYFDSNDYFHYIVDASVIIFNLYMLFVIYNAVYVLVEEAARAAEVQYVTYLDRQCL</sequence>
<keyword evidence="1" id="KW-0812">Transmembrane</keyword>
<dbReference type="EMBL" id="OW152825">
    <property type="protein sequence ID" value="CAH2041659.1"/>
    <property type="molecule type" value="Genomic_DNA"/>
</dbReference>
<reference evidence="2" key="1">
    <citation type="submission" date="2022-03" db="EMBL/GenBank/DDBJ databases">
        <authorList>
            <person name="Martin H S."/>
        </authorList>
    </citation>
    <scope>NUCLEOTIDE SEQUENCE</scope>
</reference>
<keyword evidence="1" id="KW-0472">Membrane</keyword>
<feature type="non-terminal residue" evidence="2">
    <location>
        <position position="1"/>
    </location>
</feature>
<evidence type="ECO:0000313" key="3">
    <source>
        <dbReference type="Proteomes" id="UP000837857"/>
    </source>
</evidence>
<accession>A0ABN8HXE2</accession>
<proteinExistence type="predicted"/>
<feature type="transmembrane region" description="Helical" evidence="1">
    <location>
        <begin position="54"/>
        <end position="74"/>
    </location>
</feature>
<organism evidence="2 3">
    <name type="scientific">Iphiclides podalirius</name>
    <name type="common">scarce swallowtail</name>
    <dbReference type="NCBI Taxonomy" id="110791"/>
    <lineage>
        <taxon>Eukaryota</taxon>
        <taxon>Metazoa</taxon>
        <taxon>Ecdysozoa</taxon>
        <taxon>Arthropoda</taxon>
        <taxon>Hexapoda</taxon>
        <taxon>Insecta</taxon>
        <taxon>Pterygota</taxon>
        <taxon>Neoptera</taxon>
        <taxon>Endopterygota</taxon>
        <taxon>Lepidoptera</taxon>
        <taxon>Glossata</taxon>
        <taxon>Ditrysia</taxon>
        <taxon>Papilionoidea</taxon>
        <taxon>Papilionidae</taxon>
        <taxon>Papilioninae</taxon>
        <taxon>Iphiclides</taxon>
    </lineage>
</organism>
<feature type="transmembrane region" description="Helical" evidence="1">
    <location>
        <begin position="127"/>
        <end position="147"/>
    </location>
</feature>
<feature type="transmembrane region" description="Helical" evidence="1">
    <location>
        <begin position="94"/>
        <end position="115"/>
    </location>
</feature>
<name>A0ABN8HXE2_9NEOP</name>
<feature type="transmembrane region" description="Helical" evidence="1">
    <location>
        <begin position="153"/>
        <end position="180"/>
    </location>
</feature>
<evidence type="ECO:0000256" key="1">
    <source>
        <dbReference type="SAM" id="Phobius"/>
    </source>
</evidence>
<protein>
    <submittedName>
        <fullName evidence="2">Uncharacterized protein</fullName>
    </submittedName>
</protein>
<gene>
    <name evidence="2" type="ORF">IPOD504_LOCUS3324</name>
</gene>
<evidence type="ECO:0000313" key="2">
    <source>
        <dbReference type="EMBL" id="CAH2041659.1"/>
    </source>
</evidence>